<evidence type="ECO:0000256" key="2">
    <source>
        <dbReference type="RuleBase" id="RU003616"/>
    </source>
</evidence>
<gene>
    <name evidence="5" type="ORF">FEE95_19495</name>
</gene>
<dbReference type="InterPro" id="IPR002068">
    <property type="entry name" value="A-crystallin/Hsp20_dom"/>
</dbReference>
<evidence type="ECO:0000259" key="4">
    <source>
        <dbReference type="PROSITE" id="PS51203"/>
    </source>
</evidence>
<dbReference type="InterPro" id="IPR007052">
    <property type="entry name" value="CS_dom"/>
</dbReference>
<evidence type="ECO:0000256" key="1">
    <source>
        <dbReference type="PROSITE-ProRule" id="PRU00285"/>
    </source>
</evidence>
<dbReference type="Pfam" id="PF00011">
    <property type="entry name" value="HSP20"/>
    <property type="match status" value="1"/>
</dbReference>
<dbReference type="OrthoDB" id="9814487at2"/>
<accession>A0A5S3PLV6</accession>
<comment type="caution">
    <text evidence="5">The sequence shown here is derived from an EMBL/GenBank/DDBJ whole genome shotgun (WGS) entry which is preliminary data.</text>
</comment>
<evidence type="ECO:0000313" key="5">
    <source>
        <dbReference type="EMBL" id="TMM53254.1"/>
    </source>
</evidence>
<dbReference type="EMBL" id="VATY01000005">
    <property type="protein sequence ID" value="TMM53254.1"/>
    <property type="molecule type" value="Genomic_DNA"/>
</dbReference>
<dbReference type="PROSITE" id="PS01031">
    <property type="entry name" value="SHSP"/>
    <property type="match status" value="1"/>
</dbReference>
<protein>
    <submittedName>
        <fullName evidence="5">Hsp20/alpha crystallin family protein</fullName>
    </submittedName>
</protein>
<reference evidence="5 6" key="1">
    <citation type="submission" date="2019-05" db="EMBL/GenBank/DDBJ databases">
        <authorList>
            <person name="Zhang J.-Y."/>
            <person name="Feg X."/>
            <person name="Du Z.-J."/>
        </authorList>
    </citation>
    <scope>NUCLEOTIDE SEQUENCE [LARGE SCALE GENOMIC DNA]</scope>
    <source>
        <strain evidence="5 6">RZ26</strain>
    </source>
</reference>
<dbReference type="Gene3D" id="2.60.40.790">
    <property type="match status" value="1"/>
</dbReference>
<keyword evidence="6" id="KW-1185">Reference proteome</keyword>
<dbReference type="PANTHER" id="PTHR11527">
    <property type="entry name" value="HEAT-SHOCK PROTEIN 20 FAMILY MEMBER"/>
    <property type="match status" value="1"/>
</dbReference>
<dbReference type="InterPro" id="IPR008978">
    <property type="entry name" value="HSP20-like_chaperone"/>
</dbReference>
<organism evidence="5 6">
    <name type="scientific">Maribacter algarum</name>
    <name type="common">ex Zhang et al. 2020</name>
    <dbReference type="NCBI Taxonomy" id="2578118"/>
    <lineage>
        <taxon>Bacteria</taxon>
        <taxon>Pseudomonadati</taxon>
        <taxon>Bacteroidota</taxon>
        <taxon>Flavobacteriia</taxon>
        <taxon>Flavobacteriales</taxon>
        <taxon>Flavobacteriaceae</taxon>
        <taxon>Maribacter</taxon>
    </lineage>
</organism>
<dbReference type="InterPro" id="IPR031107">
    <property type="entry name" value="Small_HSP"/>
</dbReference>
<comment type="similarity">
    <text evidence="1 2">Belongs to the small heat shock protein (HSP20) family.</text>
</comment>
<dbReference type="AlphaFoldDB" id="A0A5S3PLV6"/>
<feature type="domain" description="CS" evidence="4">
    <location>
        <begin position="32"/>
        <end position="138"/>
    </location>
</feature>
<dbReference type="CDD" id="cd06464">
    <property type="entry name" value="ACD_sHsps-like"/>
    <property type="match status" value="1"/>
</dbReference>
<evidence type="ECO:0000259" key="3">
    <source>
        <dbReference type="PROSITE" id="PS01031"/>
    </source>
</evidence>
<name>A0A5S3PLV6_9FLAO</name>
<proteinExistence type="inferred from homology"/>
<dbReference type="Proteomes" id="UP000310314">
    <property type="component" value="Unassembled WGS sequence"/>
</dbReference>
<dbReference type="PROSITE" id="PS51203">
    <property type="entry name" value="CS"/>
    <property type="match status" value="1"/>
</dbReference>
<feature type="domain" description="SHSP" evidence="3">
    <location>
        <begin position="28"/>
        <end position="141"/>
    </location>
</feature>
<evidence type="ECO:0000313" key="6">
    <source>
        <dbReference type="Proteomes" id="UP000310314"/>
    </source>
</evidence>
<dbReference type="SUPFAM" id="SSF49764">
    <property type="entry name" value="HSP20-like chaperones"/>
    <property type="match status" value="1"/>
</dbReference>
<dbReference type="RefSeq" id="WP_138659714.1">
    <property type="nucleotide sequence ID" value="NZ_VATY01000005.1"/>
</dbReference>
<sequence>MSVVKRNNSVFPALMNELFKPDWFGGLESATSYLPAVNIKDNETEFELELSVPGRKKEDFNIEIDEDVLTVSSEVRTDEEKKTENFTRKEFTFSSFKRSFTLPETVDTEKIEANYENGILSFVLPKKEEALPKPKRLIELS</sequence>